<dbReference type="SFLD" id="SFLDG01019">
    <property type="entry name" value="Terpene_Cyclase_Like_1_C_Termi"/>
    <property type="match status" value="1"/>
</dbReference>
<dbReference type="FunFam" id="1.10.600.10:FF:000007">
    <property type="entry name" value="Isoprene synthase, chloroplastic"/>
    <property type="match status" value="1"/>
</dbReference>
<dbReference type="GO" id="GO:0000287">
    <property type="term" value="F:magnesium ion binding"/>
    <property type="evidence" value="ECO:0007669"/>
    <property type="project" value="InterPro"/>
</dbReference>
<dbReference type="Gene3D" id="1.50.10.130">
    <property type="entry name" value="Terpene synthase, N-terminal domain"/>
    <property type="match status" value="1"/>
</dbReference>
<evidence type="ECO:0000256" key="3">
    <source>
        <dbReference type="ARBA" id="ARBA00023239"/>
    </source>
</evidence>
<dbReference type="InterPro" id="IPR034741">
    <property type="entry name" value="Terpene_cyclase-like_1_C"/>
</dbReference>
<dbReference type="GO" id="GO:0016102">
    <property type="term" value="P:diterpenoid biosynthetic process"/>
    <property type="evidence" value="ECO:0007669"/>
    <property type="project" value="InterPro"/>
</dbReference>
<dbReference type="OMA" id="AINWGMA"/>
<dbReference type="SUPFAM" id="SSF48239">
    <property type="entry name" value="Terpenoid cyclases/Protein prenyltransferases"/>
    <property type="match status" value="1"/>
</dbReference>
<evidence type="ECO:0000256" key="1">
    <source>
        <dbReference type="ARBA" id="ARBA00001946"/>
    </source>
</evidence>
<evidence type="ECO:0000313" key="6">
    <source>
        <dbReference type="EnsemblPlants" id="AUR62029256-RA:cds"/>
    </source>
</evidence>
<dbReference type="InterPro" id="IPR008930">
    <property type="entry name" value="Terpenoid_cyclase/PrenylTrfase"/>
</dbReference>
<dbReference type="RefSeq" id="XP_021725964.1">
    <property type="nucleotide sequence ID" value="XM_021870272.1"/>
</dbReference>
<dbReference type="SFLD" id="SFLDS00005">
    <property type="entry name" value="Isoprenoid_Synthase_Type_I"/>
    <property type="match status" value="1"/>
</dbReference>
<dbReference type="KEGG" id="cqi:110693152"/>
<feature type="domain" description="Terpene synthase metal-binding" evidence="5">
    <location>
        <begin position="254"/>
        <end position="492"/>
    </location>
</feature>
<dbReference type="OrthoDB" id="1877784at2759"/>
<dbReference type="GeneID" id="110693152"/>
<organism evidence="6 7">
    <name type="scientific">Chenopodium quinoa</name>
    <name type="common">Quinoa</name>
    <dbReference type="NCBI Taxonomy" id="63459"/>
    <lineage>
        <taxon>Eukaryota</taxon>
        <taxon>Viridiplantae</taxon>
        <taxon>Streptophyta</taxon>
        <taxon>Embryophyta</taxon>
        <taxon>Tracheophyta</taxon>
        <taxon>Spermatophyta</taxon>
        <taxon>Magnoliopsida</taxon>
        <taxon>eudicotyledons</taxon>
        <taxon>Gunneridae</taxon>
        <taxon>Pentapetalae</taxon>
        <taxon>Caryophyllales</taxon>
        <taxon>Chenopodiaceae</taxon>
        <taxon>Chenopodioideae</taxon>
        <taxon>Atripliceae</taxon>
        <taxon>Chenopodium</taxon>
    </lineage>
</organism>
<reference evidence="6" key="2">
    <citation type="submission" date="2021-03" db="UniProtKB">
        <authorList>
            <consortium name="EnsemblPlants"/>
        </authorList>
    </citation>
    <scope>IDENTIFICATION</scope>
</reference>
<keyword evidence="7" id="KW-1185">Reference proteome</keyword>
<keyword evidence="2" id="KW-0479">Metal-binding</keyword>
<protein>
    <submittedName>
        <fullName evidence="6">Uncharacterized protein</fullName>
    </submittedName>
</protein>
<reference evidence="6" key="1">
    <citation type="journal article" date="2017" name="Nature">
        <title>The genome of Chenopodium quinoa.</title>
        <authorList>
            <person name="Jarvis D.E."/>
            <person name="Ho Y.S."/>
            <person name="Lightfoot D.J."/>
            <person name="Schmoeckel S.M."/>
            <person name="Li B."/>
            <person name="Borm T.J.A."/>
            <person name="Ohyanagi H."/>
            <person name="Mineta K."/>
            <person name="Michell C.T."/>
            <person name="Saber N."/>
            <person name="Kharbatia N.M."/>
            <person name="Rupper R.R."/>
            <person name="Sharp A.R."/>
            <person name="Dally N."/>
            <person name="Boughton B.A."/>
            <person name="Woo Y.H."/>
            <person name="Gao G."/>
            <person name="Schijlen E.G.W.M."/>
            <person name="Guo X."/>
            <person name="Momin A.A."/>
            <person name="Negrao S."/>
            <person name="Al-Babili S."/>
            <person name="Gehring C."/>
            <person name="Roessner U."/>
            <person name="Jung C."/>
            <person name="Murphy K."/>
            <person name="Arold S.T."/>
            <person name="Gojobori T."/>
            <person name="van der Linden C.G."/>
            <person name="van Loo E.N."/>
            <person name="Jellen E.N."/>
            <person name="Maughan P.J."/>
            <person name="Tester M."/>
        </authorList>
    </citation>
    <scope>NUCLEOTIDE SEQUENCE [LARGE SCALE GENOMIC DNA]</scope>
    <source>
        <strain evidence="6">cv. PI 614886</strain>
    </source>
</reference>
<dbReference type="FunFam" id="1.50.10.130:FF:000001">
    <property type="entry name" value="Isoprene synthase, chloroplastic"/>
    <property type="match status" value="1"/>
</dbReference>
<sequence>MQCMIEETNVVRPLANYHPDLWGDRFFNYTPPDTVTQGQMEQEAVKLKELVRQELLVIDKDPKERLVFLDDIIRLGVAYHFEDEIEDIFQKFYKKLYVDSSYEDDLYYVSLRFRLLRLHGFYVSCDVFENFKCEDKSFKDCLASDVQGLLSLYEASYLGVHGEKTLDEARAFATTHLTSFATQLSSPMAEQVAHALKLPLHRRTMRLESWHQISFYESKSCNNETLLKFAKLDFNLLQILHNKELRDLTRWWRSLDLEKKLPFARHRLVEVYFWILGVYYEPKYSYARMLLTKLFKIISIVDDIYDAYGTVEELEPFTEAIRRWDKSCIDQFPSYLRVMYQVILDTFEEIEQNLALEQRSFGVYHLQKQMGVTCQAYLHEAMWRRQNVVPTFDEYMKNSIGSAGYLYVIVAAFLGMGELATKDAFEWVDQTTKAQKASCILARLLNDIASHEFEKKRNHVSSAIDCYMDQFGTSIEEATRGLQVYIEEAWKDINDEILGPKIVPKPLLLRLTNLSRTLYDVYHNDEDGYTTSTFTQEKIATILIHPIALS</sequence>
<dbReference type="Proteomes" id="UP000596660">
    <property type="component" value="Unplaced"/>
</dbReference>
<dbReference type="AlphaFoldDB" id="A0A803MH04"/>
<evidence type="ECO:0000313" key="7">
    <source>
        <dbReference type="Proteomes" id="UP000596660"/>
    </source>
</evidence>
<dbReference type="InterPro" id="IPR005630">
    <property type="entry name" value="Terpene_synthase_metal-bd"/>
</dbReference>
<dbReference type="PANTHER" id="PTHR31225">
    <property type="entry name" value="OS04G0344100 PROTEIN-RELATED"/>
    <property type="match status" value="1"/>
</dbReference>
<dbReference type="InterPro" id="IPR050148">
    <property type="entry name" value="Terpene_synthase-like"/>
</dbReference>
<accession>A0A803MH04</accession>
<dbReference type="Pfam" id="PF01397">
    <property type="entry name" value="Terpene_synth"/>
    <property type="match status" value="1"/>
</dbReference>
<comment type="cofactor">
    <cofactor evidence="1">
        <name>Mg(2+)</name>
        <dbReference type="ChEBI" id="CHEBI:18420"/>
    </cofactor>
</comment>
<dbReference type="CDD" id="cd00684">
    <property type="entry name" value="Terpene_cyclase_plant_C1"/>
    <property type="match status" value="1"/>
</dbReference>
<gene>
    <name evidence="6" type="primary">LOC110693152</name>
</gene>
<proteinExistence type="predicted"/>
<dbReference type="GO" id="GO:0010333">
    <property type="term" value="F:terpene synthase activity"/>
    <property type="evidence" value="ECO:0007669"/>
    <property type="project" value="InterPro"/>
</dbReference>
<name>A0A803MH04_CHEQI</name>
<dbReference type="InterPro" id="IPR008949">
    <property type="entry name" value="Isoprenoid_synthase_dom_sf"/>
</dbReference>
<dbReference type="SUPFAM" id="SSF48576">
    <property type="entry name" value="Terpenoid synthases"/>
    <property type="match status" value="1"/>
</dbReference>
<evidence type="ECO:0000259" key="4">
    <source>
        <dbReference type="Pfam" id="PF01397"/>
    </source>
</evidence>
<feature type="domain" description="Terpene synthase N-terminal" evidence="4">
    <location>
        <begin position="22"/>
        <end position="196"/>
    </location>
</feature>
<dbReference type="PANTHER" id="PTHR31225:SF221">
    <property type="entry name" value="(-)-GERMACRENE D SYNTHASE"/>
    <property type="match status" value="1"/>
</dbReference>
<dbReference type="Gene3D" id="1.10.600.10">
    <property type="entry name" value="Farnesyl Diphosphate Synthase"/>
    <property type="match status" value="1"/>
</dbReference>
<dbReference type="InterPro" id="IPR044814">
    <property type="entry name" value="Terpene_cyclase_plant_C1"/>
</dbReference>
<dbReference type="EnsemblPlants" id="AUR62029256-RA">
    <property type="protein sequence ID" value="AUR62029256-RA:cds"/>
    <property type="gene ID" value="AUR62029256"/>
</dbReference>
<dbReference type="InterPro" id="IPR036965">
    <property type="entry name" value="Terpene_synth_N_sf"/>
</dbReference>
<evidence type="ECO:0000259" key="5">
    <source>
        <dbReference type="Pfam" id="PF03936"/>
    </source>
</evidence>
<evidence type="ECO:0000256" key="2">
    <source>
        <dbReference type="ARBA" id="ARBA00022723"/>
    </source>
</evidence>
<keyword evidence="3" id="KW-0456">Lyase</keyword>
<dbReference type="InterPro" id="IPR001906">
    <property type="entry name" value="Terpene_synth_N"/>
</dbReference>
<dbReference type="Gramene" id="AUR62029256-RA">
    <property type="protein sequence ID" value="AUR62029256-RA:cds"/>
    <property type="gene ID" value="AUR62029256"/>
</dbReference>
<dbReference type="SMR" id="A0A803MH04"/>
<dbReference type="Pfam" id="PF03936">
    <property type="entry name" value="Terpene_synth_C"/>
    <property type="match status" value="1"/>
</dbReference>